<dbReference type="GO" id="GO:0005886">
    <property type="term" value="C:plasma membrane"/>
    <property type="evidence" value="ECO:0007669"/>
    <property type="project" value="TreeGrafter"/>
</dbReference>
<comment type="caution">
    <text evidence="1">The sequence shown here is derived from an EMBL/GenBank/DDBJ whole genome shotgun (WGS) entry which is preliminary data.</text>
</comment>
<dbReference type="GO" id="GO:0072659">
    <property type="term" value="P:protein localization to plasma membrane"/>
    <property type="evidence" value="ECO:0007669"/>
    <property type="project" value="TreeGrafter"/>
</dbReference>
<dbReference type="PANTHER" id="PTHR12444:SF4">
    <property type="entry name" value="PROTEIN EFR3 HOMOLOG B"/>
    <property type="match status" value="1"/>
</dbReference>
<dbReference type="InterPro" id="IPR051851">
    <property type="entry name" value="EFR3_Homologs"/>
</dbReference>
<sequence length="104" mass="11515">MLLKSLLQVSVGFQCSNMLTALPSAFLDRLLSAALMEDPEIRLFVLEILISFIDRHGNRQKFSSITTISDISVLKLKVDKCSRQDTVFMKKVVAGAGPSCPRVD</sequence>
<dbReference type="EMBL" id="LSYS01006778">
    <property type="protein sequence ID" value="OPJ74300.1"/>
    <property type="molecule type" value="Genomic_DNA"/>
</dbReference>
<evidence type="ECO:0000313" key="2">
    <source>
        <dbReference type="Proteomes" id="UP000190648"/>
    </source>
</evidence>
<gene>
    <name evidence="1" type="ORF">AV530_009182</name>
</gene>
<dbReference type="AlphaFoldDB" id="A0A1V4JQ61"/>
<name>A0A1V4JQ61_PATFA</name>
<accession>A0A1V4JQ61</accession>
<reference evidence="1 2" key="1">
    <citation type="submission" date="2016-02" db="EMBL/GenBank/DDBJ databases">
        <title>Band-tailed pigeon sequencing and assembly.</title>
        <authorList>
            <person name="Soares A.E."/>
            <person name="Novak B.J."/>
            <person name="Rice E.S."/>
            <person name="O'Connell B."/>
            <person name="Chang D."/>
            <person name="Weber S."/>
            <person name="Shapiro B."/>
        </authorList>
    </citation>
    <scope>NUCLEOTIDE SEQUENCE [LARGE SCALE GENOMIC DNA]</scope>
    <source>
        <strain evidence="1">BTP2013</strain>
        <tissue evidence="1">Blood</tissue>
    </source>
</reference>
<dbReference type="PANTHER" id="PTHR12444">
    <property type="entry name" value="PROTEIN EFR3 HOMOLOG CMP44E"/>
    <property type="match status" value="1"/>
</dbReference>
<proteinExistence type="predicted"/>
<dbReference type="Proteomes" id="UP000190648">
    <property type="component" value="Unassembled WGS sequence"/>
</dbReference>
<dbReference type="STRING" id="372326.A0A1V4JQ61"/>
<keyword evidence="2" id="KW-1185">Reference proteome</keyword>
<protein>
    <submittedName>
        <fullName evidence="1">Uncharacterized protein</fullName>
    </submittedName>
</protein>
<evidence type="ECO:0000313" key="1">
    <source>
        <dbReference type="EMBL" id="OPJ74300.1"/>
    </source>
</evidence>
<dbReference type="OrthoDB" id="9363804at2759"/>
<organism evidence="1 2">
    <name type="scientific">Patagioenas fasciata monilis</name>
    <dbReference type="NCBI Taxonomy" id="372326"/>
    <lineage>
        <taxon>Eukaryota</taxon>
        <taxon>Metazoa</taxon>
        <taxon>Chordata</taxon>
        <taxon>Craniata</taxon>
        <taxon>Vertebrata</taxon>
        <taxon>Euteleostomi</taxon>
        <taxon>Archelosauria</taxon>
        <taxon>Archosauria</taxon>
        <taxon>Dinosauria</taxon>
        <taxon>Saurischia</taxon>
        <taxon>Theropoda</taxon>
        <taxon>Coelurosauria</taxon>
        <taxon>Aves</taxon>
        <taxon>Neognathae</taxon>
        <taxon>Neoaves</taxon>
        <taxon>Columbimorphae</taxon>
        <taxon>Columbiformes</taxon>
        <taxon>Columbidae</taxon>
        <taxon>Patagioenas</taxon>
    </lineage>
</organism>